<dbReference type="PANTHER" id="PTHR23098">
    <property type="entry name" value="AGAP001331-PA-RELATED"/>
    <property type="match status" value="1"/>
</dbReference>
<evidence type="ECO:0000256" key="7">
    <source>
        <dbReference type="SAM" id="MobiDB-lite"/>
    </source>
</evidence>
<gene>
    <name evidence="10" type="primary">LOC101891028</name>
</gene>
<dbReference type="Proteomes" id="UP001652621">
    <property type="component" value="Unplaced"/>
</dbReference>
<keyword evidence="9" id="KW-1185">Reference proteome</keyword>
<comment type="function">
    <text evidence="6">Involved in transvection phenomena (= synapsis-dependent gene expression), where the synaptic pairing of chromosomes carrying genes with which zeste interacts influences the expression of these genes. Zeste binds to DNA and stimulates transcription from a nearby promoter.</text>
</comment>
<keyword evidence="4" id="KW-0238">DNA-binding</keyword>
<dbReference type="VEuPathDB" id="VectorBase:MDOMA2_003893"/>
<dbReference type="OrthoDB" id="8064265at2759"/>
<evidence type="ECO:0000313" key="10">
    <source>
        <dbReference type="RefSeq" id="XP_019894342.2"/>
    </source>
</evidence>
<dbReference type="GO" id="GO:0005634">
    <property type="term" value="C:nucleus"/>
    <property type="evidence" value="ECO:0007669"/>
    <property type="project" value="TreeGrafter"/>
</dbReference>
<dbReference type="RefSeq" id="XP_019894342.2">
    <property type="nucleotide sequence ID" value="XM_020038783.2"/>
</dbReference>
<organism evidence="9 10">
    <name type="scientific">Musca domestica</name>
    <name type="common">House fly</name>
    <dbReference type="NCBI Taxonomy" id="7370"/>
    <lineage>
        <taxon>Eukaryota</taxon>
        <taxon>Metazoa</taxon>
        <taxon>Ecdysozoa</taxon>
        <taxon>Arthropoda</taxon>
        <taxon>Hexapoda</taxon>
        <taxon>Insecta</taxon>
        <taxon>Pterygota</taxon>
        <taxon>Neoptera</taxon>
        <taxon>Endopterygota</taxon>
        <taxon>Diptera</taxon>
        <taxon>Brachycera</taxon>
        <taxon>Muscomorpha</taxon>
        <taxon>Muscoidea</taxon>
        <taxon>Muscidae</taxon>
        <taxon>Musca</taxon>
    </lineage>
</organism>
<proteinExistence type="predicted"/>
<feature type="domain" description="Myb/SANT-like DNA-binding" evidence="8">
    <location>
        <begin position="177"/>
        <end position="244"/>
    </location>
</feature>
<evidence type="ECO:0000256" key="1">
    <source>
        <dbReference type="ARBA" id="ARBA00011764"/>
    </source>
</evidence>
<dbReference type="AlphaFoldDB" id="A0A9J7DLZ4"/>
<accession>A0A9J7DLZ4</accession>
<keyword evidence="3" id="KW-0805">Transcription regulation</keyword>
<name>A0A9J7DLZ4_MUSDO</name>
<comment type="subunit">
    <text evidence="1">Self-associates forming complexes of several hundred monomers.</text>
</comment>
<reference evidence="10" key="1">
    <citation type="submission" date="2025-08" db="UniProtKB">
        <authorList>
            <consortium name="RefSeq"/>
        </authorList>
    </citation>
    <scope>IDENTIFICATION</scope>
    <source>
        <strain evidence="10">Aabys</strain>
        <tissue evidence="10">Whole body</tissue>
    </source>
</reference>
<keyword evidence="5" id="KW-0804">Transcription</keyword>
<evidence type="ECO:0000256" key="4">
    <source>
        <dbReference type="ARBA" id="ARBA00023125"/>
    </source>
</evidence>
<dbReference type="KEGG" id="mde:101891028"/>
<evidence type="ECO:0000256" key="5">
    <source>
        <dbReference type="ARBA" id="ARBA00023163"/>
    </source>
</evidence>
<dbReference type="PANTHER" id="PTHR23098:SF16">
    <property type="entry name" value="REGULATORY PROTEIN ZESTE"/>
    <property type="match status" value="1"/>
</dbReference>
<dbReference type="InterPro" id="IPR028002">
    <property type="entry name" value="Myb_DNA-bind_5"/>
</dbReference>
<dbReference type="GO" id="GO:0003677">
    <property type="term" value="F:DNA binding"/>
    <property type="evidence" value="ECO:0007669"/>
    <property type="project" value="UniProtKB-KW"/>
</dbReference>
<protein>
    <recommendedName>
        <fullName evidence="2">Regulatory protein zeste</fullName>
    </recommendedName>
</protein>
<evidence type="ECO:0000256" key="3">
    <source>
        <dbReference type="ARBA" id="ARBA00023015"/>
    </source>
</evidence>
<sequence length="587" mass="67325">MENTKMKITNSNQFSKLLEELEKNPHLARGFRRGSVPKDFKEQWERVSEVLNALGPPERSCDGWQKVWRDIKCKVNKKLVNNKAECASTECRISKQLALSPLEKAVANLLQFQKQINTERAVHGLQSQGQNHECDLEDRAFETSGSFVLADMPEQPESESQQHIQMENPKIKITNTNQFNKLVEELEKNPILAKGFRKGTVPKDFKEQWESVSKVLNALGPPTRSCDGWQKVWRDLKCKVNRKLVNNKAECTATEGEIFKQLTLSPLEKAVANLLQFQRQINPEGAVHGVQFQGQHQEFQLEDITFESADSFVLANVLEQPENESRQQRKMENPKMKITNSNQFHKLLEELEKNPHLARGFRRGSVPKDFKEQWESISDVLNALGPPERCCYGWQKVWRDLKCKVNKKLLNNETECTTTGGGMSKSLSPLEKAVANLLQSQKQINHDGAVQGVQCQRQHQEFEHEDTAFETNDNFVLLNVHESPESESRQLEPATSSTRNDNGITLKTMPNTPMSNYNSHYEMLQKFSREQANILKNMKNSMSSVKRSLKDLNDCQKKLLDIEAKKLKLSIEKSEKKKEMHGLYSHI</sequence>
<evidence type="ECO:0000313" key="9">
    <source>
        <dbReference type="Proteomes" id="UP001652621"/>
    </source>
</evidence>
<feature type="domain" description="Myb/SANT-like DNA-binding" evidence="8">
    <location>
        <begin position="341"/>
        <end position="410"/>
    </location>
</feature>
<evidence type="ECO:0000256" key="6">
    <source>
        <dbReference type="ARBA" id="ARBA00025466"/>
    </source>
</evidence>
<feature type="compositionally biased region" description="Polar residues" evidence="7">
    <location>
        <begin position="493"/>
        <end position="516"/>
    </location>
</feature>
<evidence type="ECO:0000256" key="2">
    <source>
        <dbReference type="ARBA" id="ARBA00016807"/>
    </source>
</evidence>
<feature type="domain" description="Myb/SANT-like DNA-binding" evidence="8">
    <location>
        <begin position="12"/>
        <end position="79"/>
    </location>
</feature>
<dbReference type="Pfam" id="PF13873">
    <property type="entry name" value="Myb_DNA-bind_5"/>
    <property type="match status" value="3"/>
</dbReference>
<dbReference type="GeneID" id="101891028"/>
<feature type="region of interest" description="Disordered" evidence="7">
    <location>
        <begin position="483"/>
        <end position="516"/>
    </location>
</feature>
<evidence type="ECO:0000259" key="8">
    <source>
        <dbReference type="Pfam" id="PF13873"/>
    </source>
</evidence>